<reference evidence="2 3" key="1">
    <citation type="submission" date="2018-06" db="EMBL/GenBank/DDBJ databases">
        <authorList>
            <consortium name="Pathogen Informatics"/>
            <person name="Doyle S."/>
        </authorList>
    </citation>
    <scope>NUCLEOTIDE SEQUENCE [LARGE SCALE GENOMIC DNA]</scope>
    <source>
        <strain evidence="2 3">NCTC13533</strain>
    </source>
</reference>
<accession>A0A376DVI4</accession>
<evidence type="ECO:0000313" key="1">
    <source>
        <dbReference type="EMBL" id="AZA49754.1"/>
    </source>
</evidence>
<dbReference type="Proteomes" id="UP000255224">
    <property type="component" value="Unassembled WGS sequence"/>
</dbReference>
<gene>
    <name evidence="1" type="ORF">EG346_16895</name>
    <name evidence="2" type="ORF">NCTC13533_01927</name>
</gene>
<dbReference type="EMBL" id="UFVQ01000003">
    <property type="protein sequence ID" value="STC95580.1"/>
    <property type="molecule type" value="Genomic_DNA"/>
</dbReference>
<dbReference type="InterPro" id="IPR058154">
    <property type="entry name" value="Bxb1_TTP-like"/>
</dbReference>
<dbReference type="EMBL" id="CP033920">
    <property type="protein sequence ID" value="AZA49754.1"/>
    <property type="molecule type" value="Genomic_DNA"/>
</dbReference>
<dbReference type="RefSeq" id="WP_123880200.1">
    <property type="nucleotide sequence ID" value="NZ_CP033920.1"/>
</dbReference>
<dbReference type="Pfam" id="PF25681">
    <property type="entry name" value="Phage_TTP_17"/>
    <property type="match status" value="1"/>
</dbReference>
<protein>
    <submittedName>
        <fullName evidence="2">Uncharacterized protein</fullName>
    </submittedName>
</protein>
<accession>A0A3G6NFP3</accession>
<organism evidence="2 3">
    <name type="scientific">Chryseobacterium carnipullorum</name>
    <dbReference type="NCBI Taxonomy" id="1124835"/>
    <lineage>
        <taxon>Bacteria</taxon>
        <taxon>Pseudomonadati</taxon>
        <taxon>Bacteroidota</taxon>
        <taxon>Flavobacteriia</taxon>
        <taxon>Flavobacteriales</taxon>
        <taxon>Weeksellaceae</taxon>
        <taxon>Chryseobacterium group</taxon>
        <taxon>Chryseobacterium</taxon>
    </lineage>
</organism>
<dbReference type="Proteomes" id="UP000273270">
    <property type="component" value="Chromosome"/>
</dbReference>
<reference evidence="4" key="2">
    <citation type="submission" date="2018-11" db="EMBL/GenBank/DDBJ databases">
        <title>Proposal to divide the Flavobacteriaceae and reorganize its genera based on Amino Acid Identity values calculated from whole genome sequences.</title>
        <authorList>
            <person name="Nicholson A.C."/>
            <person name="Gulvik C.A."/>
            <person name="Whitney A.M."/>
            <person name="Humrighouse B.W."/>
            <person name="Bell M."/>
            <person name="Holmes B."/>
            <person name="Steigerwalt A.G."/>
            <person name="Villarma A."/>
            <person name="Sheth M."/>
            <person name="Batra D."/>
            <person name="Pryor J."/>
            <person name="Bernardet J.-F."/>
            <person name="Hugo C."/>
            <person name="Kampfer P."/>
            <person name="Newman J."/>
            <person name="McQuiston J.R."/>
        </authorList>
    </citation>
    <scope>NUCLEOTIDE SEQUENCE [LARGE SCALE GENOMIC DNA]</scope>
    <source>
        <strain evidence="4">G0188</strain>
    </source>
</reference>
<keyword evidence="4" id="KW-1185">Reference proteome</keyword>
<evidence type="ECO:0000313" key="2">
    <source>
        <dbReference type="EMBL" id="STC95580.1"/>
    </source>
</evidence>
<sequence>MAGLITVGVAKIEVGAIAVDGGMGTTLAPLGYTEEGSAAINMDDPTETEFPVEEIETPLHIQSKAGKTSIAFKVANPDEDTLVSVFGGSKTGTGPTAVYKWPVTPVTIERSIKITPAQGMGINIPRAKITAKFSSEIGRAALLGVEVTGTVMQPTKADEPALSTFRVV</sequence>
<evidence type="ECO:0000313" key="4">
    <source>
        <dbReference type="Proteomes" id="UP000273270"/>
    </source>
</evidence>
<dbReference type="AlphaFoldDB" id="A0A376DVI4"/>
<dbReference type="OrthoDB" id="762138at2"/>
<dbReference type="KEGG" id="ccau:EG346_16895"/>
<name>A0A376DVI4_CHRCU</name>
<evidence type="ECO:0000313" key="3">
    <source>
        <dbReference type="Proteomes" id="UP000255224"/>
    </source>
</evidence>
<proteinExistence type="predicted"/>
<reference evidence="1" key="3">
    <citation type="submission" date="2018-11" db="EMBL/GenBank/DDBJ databases">
        <title>Proposal to divide the Flavobacteriaceae and reorganize its genera based on Amino Acid Identity values calculated from whole genome sequences.</title>
        <authorList>
            <person name="Nicholson A.C."/>
            <person name="Gulvik C.A."/>
            <person name="Whitney A.M."/>
            <person name="Humrighouse B.W."/>
            <person name="Bell M."/>
            <person name="Holmes B."/>
            <person name="Steigerwalt A."/>
            <person name="Villarma A."/>
            <person name="Sheth M."/>
            <person name="Batra D."/>
            <person name="Pryor J."/>
            <person name="Bernardet J.-F."/>
            <person name="Hugo C."/>
            <person name="Kampfer P."/>
            <person name="Newman J."/>
            <person name="Mcquiston J.R."/>
        </authorList>
    </citation>
    <scope>NUCLEOTIDE SEQUENCE [LARGE SCALE GENOMIC DNA]</scope>
    <source>
        <strain evidence="1">G0188</strain>
    </source>
</reference>